<keyword evidence="3 5" id="KW-0456">Lyase</keyword>
<evidence type="ECO:0000259" key="4">
    <source>
        <dbReference type="Pfam" id="PF00291"/>
    </source>
</evidence>
<dbReference type="EMBL" id="MLJW01000189">
    <property type="protein sequence ID" value="OIQ94324.1"/>
    <property type="molecule type" value="Genomic_DNA"/>
</dbReference>
<gene>
    <name evidence="5" type="primary">ilvA_6</name>
    <name evidence="5" type="ORF">GALL_237550</name>
</gene>
<evidence type="ECO:0000313" key="5">
    <source>
        <dbReference type="EMBL" id="OIQ94324.1"/>
    </source>
</evidence>
<dbReference type="PANTHER" id="PTHR48078">
    <property type="entry name" value="THREONINE DEHYDRATASE, MITOCHONDRIAL-RELATED"/>
    <property type="match status" value="1"/>
</dbReference>
<dbReference type="InterPro" id="IPR036052">
    <property type="entry name" value="TrpB-like_PALP_sf"/>
</dbReference>
<reference evidence="5" key="1">
    <citation type="submission" date="2016-10" db="EMBL/GenBank/DDBJ databases">
        <title>Sequence of Gallionella enrichment culture.</title>
        <authorList>
            <person name="Poehlein A."/>
            <person name="Muehling M."/>
            <person name="Daniel R."/>
        </authorList>
    </citation>
    <scope>NUCLEOTIDE SEQUENCE</scope>
</reference>
<protein>
    <submittedName>
        <fullName evidence="5">L-threonine dehydratase biosynthetic IlvA</fullName>
        <ecNumber evidence="5">4.3.1.19</ecNumber>
    </submittedName>
</protein>
<dbReference type="GO" id="GO:0003941">
    <property type="term" value="F:L-serine ammonia-lyase activity"/>
    <property type="evidence" value="ECO:0007669"/>
    <property type="project" value="TreeGrafter"/>
</dbReference>
<dbReference type="GO" id="GO:0006567">
    <property type="term" value="P:L-threonine catabolic process"/>
    <property type="evidence" value="ECO:0007669"/>
    <property type="project" value="TreeGrafter"/>
</dbReference>
<evidence type="ECO:0000256" key="2">
    <source>
        <dbReference type="ARBA" id="ARBA00022898"/>
    </source>
</evidence>
<organism evidence="5">
    <name type="scientific">mine drainage metagenome</name>
    <dbReference type="NCBI Taxonomy" id="410659"/>
    <lineage>
        <taxon>unclassified sequences</taxon>
        <taxon>metagenomes</taxon>
        <taxon>ecological metagenomes</taxon>
    </lineage>
</organism>
<dbReference type="GO" id="GO:0009097">
    <property type="term" value="P:isoleucine biosynthetic process"/>
    <property type="evidence" value="ECO:0007669"/>
    <property type="project" value="TreeGrafter"/>
</dbReference>
<comment type="cofactor">
    <cofactor evidence="1">
        <name>pyridoxal 5'-phosphate</name>
        <dbReference type="ChEBI" id="CHEBI:597326"/>
    </cofactor>
</comment>
<sequence length="316" mass="32429">MSGQQGLLAEIERTAAWMQAHLPPTPQLSWPRLNARSGRQLWVKHENHQPLGTVAVRAALVYLARLNDHLPPGAGLVAASHGALGLGQGLAWAAARSGRPAVIVVPEETPADMLASLQALGAEVAVGGEDLHDAAGLAAALAEARGLHAVPLFHPWLVQGLAGCALELFRAQPELDEVYVPVGMGNLIAATIAVRDALALSTRIVGVVAERAPAYADSFWGGRPLSTPTANTLARGLACRQPDPMAVSVLCEGADRLLTVSDEAMQEAVRLYAAEADTLADAAAAAPLAALLADPGAGARVGLILSGGGEAQSSAD</sequence>
<dbReference type="EC" id="4.3.1.19" evidence="5"/>
<dbReference type="InterPro" id="IPR050147">
    <property type="entry name" value="Ser/Thr_Dehydratase"/>
</dbReference>
<feature type="domain" description="Tryptophan synthase beta chain-like PALP" evidence="4">
    <location>
        <begin position="21"/>
        <end position="307"/>
    </location>
</feature>
<keyword evidence="2" id="KW-0663">Pyridoxal phosphate</keyword>
<dbReference type="InterPro" id="IPR001926">
    <property type="entry name" value="TrpB-like_PALP"/>
</dbReference>
<accession>A0A1J5RQG8</accession>
<dbReference type="GO" id="GO:0004794">
    <property type="term" value="F:threonine deaminase activity"/>
    <property type="evidence" value="ECO:0007669"/>
    <property type="project" value="UniProtKB-EC"/>
</dbReference>
<dbReference type="AlphaFoldDB" id="A0A1J5RQG8"/>
<name>A0A1J5RQG8_9ZZZZ</name>
<proteinExistence type="predicted"/>
<dbReference type="PANTHER" id="PTHR48078:SF7">
    <property type="entry name" value="BLL6502 PROTEIN"/>
    <property type="match status" value="1"/>
</dbReference>
<evidence type="ECO:0000256" key="1">
    <source>
        <dbReference type="ARBA" id="ARBA00001933"/>
    </source>
</evidence>
<comment type="caution">
    <text evidence="5">The sequence shown here is derived from an EMBL/GenBank/DDBJ whole genome shotgun (WGS) entry which is preliminary data.</text>
</comment>
<evidence type="ECO:0000256" key="3">
    <source>
        <dbReference type="ARBA" id="ARBA00023239"/>
    </source>
</evidence>
<dbReference type="SUPFAM" id="SSF53686">
    <property type="entry name" value="Tryptophan synthase beta subunit-like PLP-dependent enzymes"/>
    <property type="match status" value="1"/>
</dbReference>
<dbReference type="Pfam" id="PF00291">
    <property type="entry name" value="PALP"/>
    <property type="match status" value="1"/>
</dbReference>
<dbReference type="Gene3D" id="3.40.50.1100">
    <property type="match status" value="2"/>
</dbReference>
<dbReference type="GO" id="GO:0006565">
    <property type="term" value="P:L-serine catabolic process"/>
    <property type="evidence" value="ECO:0007669"/>
    <property type="project" value="TreeGrafter"/>
</dbReference>